<sequence length="206" mass="22311">MPKLRPFTFKALLYTTLIVLGGCSGSPVYEDTKGWGNDLWADIKKGSKQAATSTKEALSSATKSLEESISDANDDKSPEIATSKIEPSPVKTEIVTAPNGKTSTPVPLKAPEKAAQPPVPVSTKGSYAVHLSSNKSKKSAEQEWNELKNAFPKETQALQLRVKSVKITGKGTFYRVLGSAYPNKSLADEACKKFKSKKQYCMPVKL</sequence>
<dbReference type="InterPro" id="IPR007730">
    <property type="entry name" value="SPOR-like_dom"/>
</dbReference>
<name>A0ABW5BS12_9PROT</name>
<dbReference type="SUPFAM" id="SSF110997">
    <property type="entry name" value="Sporulation related repeat"/>
    <property type="match status" value="1"/>
</dbReference>
<dbReference type="EMBL" id="JBHUII010000011">
    <property type="protein sequence ID" value="MFD2207560.1"/>
    <property type="molecule type" value="Genomic_DNA"/>
</dbReference>
<proteinExistence type="predicted"/>
<accession>A0ABW5BS12</accession>
<evidence type="ECO:0000313" key="4">
    <source>
        <dbReference type="Proteomes" id="UP001597294"/>
    </source>
</evidence>
<feature type="compositionally biased region" description="Polar residues" evidence="1">
    <location>
        <begin position="50"/>
        <end position="63"/>
    </location>
</feature>
<dbReference type="PROSITE" id="PS51257">
    <property type="entry name" value="PROKAR_LIPOPROTEIN"/>
    <property type="match status" value="1"/>
</dbReference>
<evidence type="ECO:0000256" key="1">
    <source>
        <dbReference type="SAM" id="MobiDB-lite"/>
    </source>
</evidence>
<dbReference type="RefSeq" id="WP_380254299.1">
    <property type="nucleotide sequence ID" value="NZ_JBHUII010000011.1"/>
</dbReference>
<dbReference type="InterPro" id="IPR036680">
    <property type="entry name" value="SPOR-like_sf"/>
</dbReference>
<organism evidence="3 4">
    <name type="scientific">Kiloniella antarctica</name>
    <dbReference type="NCBI Taxonomy" id="1550907"/>
    <lineage>
        <taxon>Bacteria</taxon>
        <taxon>Pseudomonadati</taxon>
        <taxon>Pseudomonadota</taxon>
        <taxon>Alphaproteobacteria</taxon>
        <taxon>Rhodospirillales</taxon>
        <taxon>Kiloniellaceae</taxon>
        <taxon>Kiloniella</taxon>
    </lineage>
</organism>
<feature type="domain" description="SPOR" evidence="2">
    <location>
        <begin position="121"/>
        <end position="206"/>
    </location>
</feature>
<dbReference type="Gene3D" id="3.30.70.1070">
    <property type="entry name" value="Sporulation related repeat"/>
    <property type="match status" value="1"/>
</dbReference>
<dbReference type="Pfam" id="PF05036">
    <property type="entry name" value="SPOR"/>
    <property type="match status" value="1"/>
</dbReference>
<evidence type="ECO:0000259" key="2">
    <source>
        <dbReference type="PROSITE" id="PS51724"/>
    </source>
</evidence>
<keyword evidence="4" id="KW-1185">Reference proteome</keyword>
<protein>
    <submittedName>
        <fullName evidence="3">SPOR domain-containing protein</fullName>
    </submittedName>
</protein>
<evidence type="ECO:0000313" key="3">
    <source>
        <dbReference type="EMBL" id="MFD2207560.1"/>
    </source>
</evidence>
<dbReference type="Proteomes" id="UP001597294">
    <property type="component" value="Unassembled WGS sequence"/>
</dbReference>
<reference evidence="4" key="1">
    <citation type="journal article" date="2019" name="Int. J. Syst. Evol. Microbiol.">
        <title>The Global Catalogue of Microorganisms (GCM) 10K type strain sequencing project: providing services to taxonomists for standard genome sequencing and annotation.</title>
        <authorList>
            <consortium name="The Broad Institute Genomics Platform"/>
            <consortium name="The Broad Institute Genome Sequencing Center for Infectious Disease"/>
            <person name="Wu L."/>
            <person name="Ma J."/>
        </authorList>
    </citation>
    <scope>NUCLEOTIDE SEQUENCE [LARGE SCALE GENOMIC DNA]</scope>
    <source>
        <strain evidence="4">CGMCC 4.7192</strain>
    </source>
</reference>
<gene>
    <name evidence="3" type="ORF">ACFSKO_18230</name>
</gene>
<comment type="caution">
    <text evidence="3">The sequence shown here is derived from an EMBL/GenBank/DDBJ whole genome shotgun (WGS) entry which is preliminary data.</text>
</comment>
<dbReference type="PROSITE" id="PS51724">
    <property type="entry name" value="SPOR"/>
    <property type="match status" value="1"/>
</dbReference>
<feature type="region of interest" description="Disordered" evidence="1">
    <location>
        <begin position="50"/>
        <end position="126"/>
    </location>
</feature>